<evidence type="ECO:0000256" key="7">
    <source>
        <dbReference type="ARBA" id="ARBA00023136"/>
    </source>
</evidence>
<dbReference type="PANTHER" id="PTHR30012">
    <property type="entry name" value="GENERAL SECRETION PATHWAY PROTEIN"/>
    <property type="match status" value="1"/>
</dbReference>
<keyword evidence="7" id="KW-0472">Membrane</keyword>
<evidence type="ECO:0000256" key="5">
    <source>
        <dbReference type="ARBA" id="ARBA00022692"/>
    </source>
</evidence>
<evidence type="ECO:0000256" key="2">
    <source>
        <dbReference type="ARBA" id="ARBA00005745"/>
    </source>
</evidence>
<name>A0AAU7QC00_9GAMM</name>
<evidence type="ECO:0000256" key="6">
    <source>
        <dbReference type="ARBA" id="ARBA00022989"/>
    </source>
</evidence>
<sequence>MKGYWLYRWRAVTAEGEMIEGHRLAYGKRAVLEELIKEDLQPLKLRAVAYLSSGYWRDGRLMDLTSQLASLLEAGLPLRESLRLLGDDHPRAGWRCLLRLLSAKIEQGHSLSLACAGFPGVFSPLYCGLLELGELTGRLDRCCRLLAEHESRQGKLKKGSRRIALSGVYLPDSGGGADIYADMDIAGIRASLCRRRCPAARRHPRTHGAVGGGRGITALRRWYSRCCCMLAAGGPVITAPAGENGCKRRCCIYRGWAGSCAIIICISYSRRWPLPMARALPWTRVWKWPYAHCPIPASVRRPDCCSGTSGKVSLCIRD</sequence>
<evidence type="ECO:0000256" key="3">
    <source>
        <dbReference type="ARBA" id="ARBA00022475"/>
    </source>
</evidence>
<keyword evidence="4" id="KW-0997">Cell inner membrane</keyword>
<accession>A0AAU7QC00</accession>
<comment type="subcellular location">
    <subcellularLocation>
        <location evidence="1">Cell inner membrane</location>
        <topology evidence="1">Multi-pass membrane protein</topology>
    </subcellularLocation>
</comment>
<organism evidence="9">
    <name type="scientific">Acerihabitans sp. KWT182</name>
    <dbReference type="NCBI Taxonomy" id="3157919"/>
    <lineage>
        <taxon>Bacteria</taxon>
        <taxon>Pseudomonadati</taxon>
        <taxon>Pseudomonadota</taxon>
        <taxon>Gammaproteobacteria</taxon>
        <taxon>Enterobacterales</taxon>
        <taxon>Pectobacteriaceae</taxon>
        <taxon>Acerihabitans</taxon>
    </lineage>
</organism>
<gene>
    <name evidence="9" type="ORF">ABK905_04940</name>
</gene>
<dbReference type="Gene3D" id="1.20.81.30">
    <property type="entry name" value="Type II secretion system (T2SS), domain F"/>
    <property type="match status" value="1"/>
</dbReference>
<dbReference type="InterPro" id="IPR003004">
    <property type="entry name" value="GspF/PilC"/>
</dbReference>
<keyword evidence="6" id="KW-1133">Transmembrane helix</keyword>
<proteinExistence type="inferred from homology"/>
<protein>
    <submittedName>
        <fullName evidence="9">Type II secretion system F family protein</fullName>
    </submittedName>
</protein>
<dbReference type="AlphaFoldDB" id="A0AAU7QC00"/>
<evidence type="ECO:0000256" key="1">
    <source>
        <dbReference type="ARBA" id="ARBA00004429"/>
    </source>
</evidence>
<dbReference type="EMBL" id="CP157947">
    <property type="protein sequence ID" value="XBS70544.1"/>
    <property type="molecule type" value="Genomic_DNA"/>
</dbReference>
<evidence type="ECO:0000259" key="8">
    <source>
        <dbReference type="Pfam" id="PF00482"/>
    </source>
</evidence>
<dbReference type="Pfam" id="PF00482">
    <property type="entry name" value="T2SSF"/>
    <property type="match status" value="1"/>
</dbReference>
<keyword evidence="5" id="KW-0812">Transmembrane</keyword>
<dbReference type="GO" id="GO:0005886">
    <property type="term" value="C:plasma membrane"/>
    <property type="evidence" value="ECO:0007669"/>
    <property type="project" value="UniProtKB-SubCell"/>
</dbReference>
<comment type="similarity">
    <text evidence="2">Belongs to the GSP F family.</text>
</comment>
<dbReference type="InterPro" id="IPR042094">
    <property type="entry name" value="T2SS_GspF_sf"/>
</dbReference>
<feature type="domain" description="Type II secretion system protein GspF" evidence="8">
    <location>
        <begin position="65"/>
        <end position="157"/>
    </location>
</feature>
<dbReference type="GO" id="GO:0015628">
    <property type="term" value="P:protein secretion by the type II secretion system"/>
    <property type="evidence" value="ECO:0007669"/>
    <property type="project" value="TreeGrafter"/>
</dbReference>
<evidence type="ECO:0000313" key="9">
    <source>
        <dbReference type="EMBL" id="XBS70544.1"/>
    </source>
</evidence>
<reference evidence="9" key="1">
    <citation type="submission" date="2024-06" db="EMBL/GenBank/DDBJ databases">
        <authorList>
            <person name="Coelho C."/>
            <person name="Bento M."/>
            <person name="Garcia E."/>
            <person name="Camelo A."/>
            <person name="Brandao I."/>
            <person name="Espirito Santo C."/>
            <person name="Trovao J."/>
            <person name="Verissimo A."/>
            <person name="Costa J."/>
            <person name="Tiago I."/>
        </authorList>
    </citation>
    <scope>NUCLEOTIDE SEQUENCE</scope>
    <source>
        <strain evidence="9">KWT182</strain>
    </source>
</reference>
<dbReference type="InterPro" id="IPR018076">
    <property type="entry name" value="T2SS_GspF_dom"/>
</dbReference>
<keyword evidence="3" id="KW-1003">Cell membrane</keyword>
<evidence type="ECO:0000256" key="4">
    <source>
        <dbReference type="ARBA" id="ARBA00022519"/>
    </source>
</evidence>
<dbReference type="PANTHER" id="PTHR30012:SF7">
    <property type="entry name" value="PROTEIN TRANSPORT PROTEIN HOFC HOMOLOG"/>
    <property type="match status" value="1"/>
</dbReference>